<dbReference type="Gramene" id="ERM95150">
    <property type="protein sequence ID" value="ERM95150"/>
    <property type="gene ID" value="AMTR_s00009p00261740"/>
</dbReference>
<proteinExistence type="predicted"/>
<gene>
    <name evidence="1" type="ORF">AMTR_s00009p00261740</name>
</gene>
<organism evidence="1 2">
    <name type="scientific">Amborella trichopoda</name>
    <dbReference type="NCBI Taxonomy" id="13333"/>
    <lineage>
        <taxon>Eukaryota</taxon>
        <taxon>Viridiplantae</taxon>
        <taxon>Streptophyta</taxon>
        <taxon>Embryophyta</taxon>
        <taxon>Tracheophyta</taxon>
        <taxon>Spermatophyta</taxon>
        <taxon>Magnoliopsida</taxon>
        <taxon>Amborellales</taxon>
        <taxon>Amborellaceae</taxon>
        <taxon>Amborella</taxon>
    </lineage>
</organism>
<sequence length="150" mass="16927">MPRKASDRIQDQSYGATGVDGMGYPIKCEDLPLFLLLSMFQMLWQMAQNCVHARKREKKGEEVIEQDDELEGIDNKDGSSLSLSLQRLKRLSLQFLRQLSSICSKCLLYCPACVHNRMPCPQLNREPPGVCNSRGLVVEGDNVIEDLPID</sequence>
<dbReference type="Proteomes" id="UP000017836">
    <property type="component" value="Unassembled WGS sequence"/>
</dbReference>
<reference evidence="2" key="1">
    <citation type="journal article" date="2013" name="Science">
        <title>The Amborella genome and the evolution of flowering plants.</title>
        <authorList>
            <consortium name="Amborella Genome Project"/>
        </authorList>
    </citation>
    <scope>NUCLEOTIDE SEQUENCE [LARGE SCALE GENOMIC DNA]</scope>
</reference>
<name>W1NJ01_AMBTC</name>
<protein>
    <submittedName>
        <fullName evidence="1">Uncharacterized protein</fullName>
    </submittedName>
</protein>
<keyword evidence="2" id="KW-1185">Reference proteome</keyword>
<evidence type="ECO:0000313" key="2">
    <source>
        <dbReference type="Proteomes" id="UP000017836"/>
    </source>
</evidence>
<dbReference type="AlphaFoldDB" id="W1NJ01"/>
<accession>W1NJ01</accession>
<dbReference type="EMBL" id="KI397501">
    <property type="protein sequence ID" value="ERM95150.1"/>
    <property type="molecule type" value="Genomic_DNA"/>
</dbReference>
<dbReference type="HOGENOM" id="CLU_1742980_0_0_1"/>
<evidence type="ECO:0000313" key="1">
    <source>
        <dbReference type="EMBL" id="ERM95150.1"/>
    </source>
</evidence>